<dbReference type="Gene3D" id="3.60.20.10">
    <property type="entry name" value="Glutamine Phosphoribosylpyrophosphate, subunit 1, domain 1"/>
    <property type="match status" value="1"/>
</dbReference>
<accession>A0A5P1FV12</accession>
<dbReference type="SMART" id="SM01172">
    <property type="entry name" value="DUF3700"/>
    <property type="match status" value="1"/>
</dbReference>
<dbReference type="SUPFAM" id="SSF56235">
    <property type="entry name" value="N-terminal nucleophile aminohydrolases (Ntn hydrolases)"/>
    <property type="match status" value="1"/>
</dbReference>
<reference evidence="3" key="1">
    <citation type="journal article" date="2017" name="Nat. Commun.">
        <title>The asparagus genome sheds light on the origin and evolution of a young Y chromosome.</title>
        <authorList>
            <person name="Harkess A."/>
            <person name="Zhou J."/>
            <person name="Xu C."/>
            <person name="Bowers J.E."/>
            <person name="Van der Hulst R."/>
            <person name="Ayyampalayam S."/>
            <person name="Mercati F."/>
            <person name="Riccardi P."/>
            <person name="McKain M.R."/>
            <person name="Kakrana A."/>
            <person name="Tang H."/>
            <person name="Ray J."/>
            <person name="Groenendijk J."/>
            <person name="Arikit S."/>
            <person name="Mathioni S.M."/>
            <person name="Nakano M."/>
            <person name="Shan H."/>
            <person name="Telgmann-Rauber A."/>
            <person name="Kanno A."/>
            <person name="Yue Z."/>
            <person name="Chen H."/>
            <person name="Li W."/>
            <person name="Chen Y."/>
            <person name="Xu X."/>
            <person name="Zhang Y."/>
            <person name="Luo S."/>
            <person name="Chen H."/>
            <person name="Gao J."/>
            <person name="Mao Z."/>
            <person name="Pires J.C."/>
            <person name="Luo M."/>
            <person name="Kudrna D."/>
            <person name="Wing R.A."/>
            <person name="Meyers B.C."/>
            <person name="Yi K."/>
            <person name="Kong H."/>
            <person name="Lavrijsen P."/>
            <person name="Sunseri F."/>
            <person name="Falavigna A."/>
            <person name="Ye Y."/>
            <person name="Leebens-Mack J.H."/>
            <person name="Chen G."/>
        </authorList>
    </citation>
    <scope>NUCLEOTIDE SEQUENCE [LARGE SCALE GENOMIC DNA]</scope>
    <source>
        <strain evidence="3">cv. DH0086</strain>
    </source>
</reference>
<dbReference type="PANTHER" id="PTHR45952">
    <property type="entry name" value="ALUMINUM INDUCED PROTEIN WITH YGL AND LRDR MOTIFS"/>
    <property type="match status" value="1"/>
</dbReference>
<feature type="domain" description="DUF3700" evidence="1">
    <location>
        <begin position="2"/>
        <end position="212"/>
    </location>
</feature>
<proteinExistence type="predicted"/>
<dbReference type="Proteomes" id="UP000243459">
    <property type="component" value="Chromosome 1"/>
</dbReference>
<name>A0A5P1FV12_ASPOF</name>
<dbReference type="EMBL" id="CM007381">
    <property type="protein sequence ID" value="ONK81503.1"/>
    <property type="molecule type" value="Genomic_DNA"/>
</dbReference>
<dbReference type="OrthoDB" id="2019121at2759"/>
<dbReference type="InterPro" id="IPR044828">
    <property type="entry name" value="TSJT1-like"/>
</dbReference>
<dbReference type="Gramene" id="ONK81503">
    <property type="protein sequence ID" value="ONK81503"/>
    <property type="gene ID" value="A4U43_C01F29850"/>
</dbReference>
<dbReference type="PANTHER" id="PTHR45952:SF5">
    <property type="entry name" value="ALUMINUM INDUCED PROTEIN WITH YGL AND LRDR MOTIFS"/>
    <property type="match status" value="1"/>
</dbReference>
<evidence type="ECO:0000259" key="1">
    <source>
        <dbReference type="SMART" id="SM01172"/>
    </source>
</evidence>
<organism evidence="2 3">
    <name type="scientific">Asparagus officinalis</name>
    <name type="common">Garden asparagus</name>
    <dbReference type="NCBI Taxonomy" id="4686"/>
    <lineage>
        <taxon>Eukaryota</taxon>
        <taxon>Viridiplantae</taxon>
        <taxon>Streptophyta</taxon>
        <taxon>Embryophyta</taxon>
        <taxon>Tracheophyta</taxon>
        <taxon>Spermatophyta</taxon>
        <taxon>Magnoliopsida</taxon>
        <taxon>Liliopsida</taxon>
        <taxon>Asparagales</taxon>
        <taxon>Asparagaceae</taxon>
        <taxon>Asparagoideae</taxon>
        <taxon>Asparagus</taxon>
    </lineage>
</organism>
<evidence type="ECO:0000313" key="2">
    <source>
        <dbReference type="EMBL" id="ONK81503.1"/>
    </source>
</evidence>
<gene>
    <name evidence="2" type="ORF">A4U43_C01F29850</name>
</gene>
<protein>
    <recommendedName>
        <fullName evidence="1">DUF3700 domain-containing protein</fullName>
    </recommendedName>
</protein>
<sequence>MLAVFSGDRSPTPKASSSKLVDAFAQRFPSLVSTNVGSLATILYSHDAQNSSRQRSFAVKDDIFCVFEGTLENLGSMKQYYGLAKNANEVVLMIEAYKALRDRAPYPTNRMLGHLDGSFAFVVFDKATSRVLVASDQDGKVPLYMGITADGCLAFCDDAEILRSACGKSLATFPPGCFFSTSSGLTSYEHPKNKVTAIPATEEEMWGATFKIERPHVKATDVDLGRDCIRIMGTI</sequence>
<dbReference type="InterPro" id="IPR029055">
    <property type="entry name" value="Ntn_hydrolases_N"/>
</dbReference>
<dbReference type="Pfam" id="PF12481">
    <property type="entry name" value="DUF3700"/>
    <property type="match status" value="1"/>
</dbReference>
<dbReference type="AlphaFoldDB" id="A0A5P1FV12"/>
<keyword evidence="3" id="KW-1185">Reference proteome</keyword>
<dbReference type="OMA" id="CATIEYN"/>
<dbReference type="InterPro" id="IPR024286">
    <property type="entry name" value="DUF3700"/>
</dbReference>
<evidence type="ECO:0000313" key="3">
    <source>
        <dbReference type="Proteomes" id="UP000243459"/>
    </source>
</evidence>